<feature type="region of interest" description="Disordered" evidence="1">
    <location>
        <begin position="586"/>
        <end position="677"/>
    </location>
</feature>
<feature type="region of interest" description="Disordered" evidence="1">
    <location>
        <begin position="786"/>
        <end position="856"/>
    </location>
</feature>
<feature type="compositionally biased region" description="Acidic residues" evidence="1">
    <location>
        <begin position="915"/>
        <end position="925"/>
    </location>
</feature>
<feature type="region of interest" description="Disordered" evidence="1">
    <location>
        <begin position="14"/>
        <end position="333"/>
    </location>
</feature>
<gene>
    <name evidence="2" type="ORF">BU23DRAFT_393099</name>
</gene>
<feature type="region of interest" description="Disordered" evidence="1">
    <location>
        <begin position="914"/>
        <end position="953"/>
    </location>
</feature>
<evidence type="ECO:0000313" key="2">
    <source>
        <dbReference type="EMBL" id="KAF1968051.1"/>
    </source>
</evidence>
<feature type="compositionally biased region" description="Polar residues" evidence="1">
    <location>
        <begin position="592"/>
        <end position="608"/>
    </location>
</feature>
<evidence type="ECO:0000256" key="1">
    <source>
        <dbReference type="SAM" id="MobiDB-lite"/>
    </source>
</evidence>
<sequence length="1105" mass="121725">PSSPSDAYALLESSFTASPNLRSHKPLPRRSDSHRRYEPAALKEAPLWRDDEADSLASSELPTPTPLEGPPALNGADSGLPPTPPSNSQDGLPATDYSPPPHADSVVTSLTSRKSTLSTPVNQRSPPTPDPSPPRRAAPSMATPERSAPVTYPSSRAESFTTAREEPSSSRSSTPTPAHLSVVEEDRGLGLAFEREDDDITPRNTMVETPVENEATESRSGWDGKDSLDMEEIPNREWDTNLMRNVTMRKRPNKKPSPQKQPVSPKPASPNTSPAAASTPRRGSGLRQRVEASSHSPHTPSIENFAKSIGWPTEGSVTSHAKGSEAERKRYSASSMSSTIVEAMVVVTPPQRRRTLRHSGKNLAYRGEPESPTDNGSRAYSRASMQSEDVPLHRLVHKRFSINDRSKRISSDSATLGDRTASPASLRQRAEESAAVTLAHQRSVKSVLQPASDIMARSNSVTRSQPAKNFHKRIASAPEAASGRRTPSISNSAIEISPPESPKNKHDLLLPKLVREASPTPKARASKPTPNINKSLPEIPLELPIQSTNELPGDDYEVHDPDLQEARAPSAMLDRVRHLLAAQEYPEPTSAEPPQTQEASRPQASPTEISPRVRRGSASTRGRSEERRRSSLSQDRTSRSRDGLLRPSLDRVHAEELPHSSHELHSFHTDENGRVSFDRSTTRTDEHAMARHLFSQTTPFSQFSDTPIEVSEATAVSIYPHNNHSLLVVQQVARGSLQPEEGHYLANNAHFRAPDVEELEVPSTPPFFDASEGPTAELSRPVLTLEPSTPPMQFDLPAPGAVDSPLKNPRKPPEPPVIKFIPPTPAEEVDRQLAPTVPGPPKRSHSHPQRRLSLKQRARRYSDNFISPFLARASSMRGRSASVSHHDHGQIQVPNVNAEDGSLHPFWRPRGFWDGFEDSDSESDDGVLPAGGDTSDIEDEDSEPPSPRKLGALGRRLTSGFKNHNNFLIGNSLAIERSGTNRRRPPVLLPPRDVSNNTTKREAPKSLIHPPTFPFRRSQSARIRKRQSRASLASSSTFERPRRRFTGRETWRQGKKIPGLKGVQVQYIGLSGVKERFREKRAERRRKTLKKSIGGRWYVEPGTPG</sequence>
<feature type="compositionally biased region" description="Basic and acidic residues" evidence="1">
    <location>
        <begin position="216"/>
        <end position="239"/>
    </location>
</feature>
<feature type="non-terminal residue" evidence="2">
    <location>
        <position position="1"/>
    </location>
</feature>
<feature type="region of interest" description="Disordered" evidence="1">
    <location>
        <begin position="978"/>
        <end position="1013"/>
    </location>
</feature>
<organism evidence="2 3">
    <name type="scientific">Bimuria novae-zelandiae CBS 107.79</name>
    <dbReference type="NCBI Taxonomy" id="1447943"/>
    <lineage>
        <taxon>Eukaryota</taxon>
        <taxon>Fungi</taxon>
        <taxon>Dikarya</taxon>
        <taxon>Ascomycota</taxon>
        <taxon>Pezizomycotina</taxon>
        <taxon>Dothideomycetes</taxon>
        <taxon>Pleosporomycetidae</taxon>
        <taxon>Pleosporales</taxon>
        <taxon>Massarineae</taxon>
        <taxon>Didymosphaeriaceae</taxon>
        <taxon>Bimuria</taxon>
    </lineage>
</organism>
<feature type="compositionally biased region" description="Polar residues" evidence="1">
    <location>
        <begin position="485"/>
        <end position="494"/>
    </location>
</feature>
<feature type="compositionally biased region" description="Pro residues" evidence="1">
    <location>
        <begin position="126"/>
        <end position="136"/>
    </location>
</feature>
<keyword evidence="3" id="KW-1185">Reference proteome</keyword>
<feature type="region of interest" description="Disordered" evidence="1">
    <location>
        <begin position="363"/>
        <end position="386"/>
    </location>
</feature>
<feature type="region of interest" description="Disordered" evidence="1">
    <location>
        <begin position="407"/>
        <end position="432"/>
    </location>
</feature>
<protein>
    <submittedName>
        <fullName evidence="2">Uncharacterized protein</fullName>
    </submittedName>
</protein>
<feature type="compositionally biased region" description="Polar residues" evidence="1">
    <location>
        <begin position="291"/>
        <end position="302"/>
    </location>
</feature>
<feature type="compositionally biased region" description="Low complexity" evidence="1">
    <location>
        <begin position="105"/>
        <end position="119"/>
    </location>
</feature>
<evidence type="ECO:0000313" key="3">
    <source>
        <dbReference type="Proteomes" id="UP000800036"/>
    </source>
</evidence>
<name>A0A6A5USV0_9PLEO</name>
<feature type="compositionally biased region" description="Basic and acidic residues" evidence="1">
    <location>
        <begin position="502"/>
        <end position="515"/>
    </location>
</feature>
<feature type="region of interest" description="Disordered" evidence="1">
    <location>
        <begin position="457"/>
        <end position="540"/>
    </location>
</feature>
<feature type="compositionally biased region" description="Polar residues" evidence="1">
    <location>
        <begin position="372"/>
        <end position="386"/>
    </location>
</feature>
<dbReference type="Proteomes" id="UP000800036">
    <property type="component" value="Unassembled WGS sequence"/>
</dbReference>
<feature type="compositionally biased region" description="Polar residues" evidence="1">
    <location>
        <begin position="457"/>
        <end position="467"/>
    </location>
</feature>
<proteinExistence type="predicted"/>
<feature type="compositionally biased region" description="Basic and acidic residues" evidence="1">
    <location>
        <begin position="636"/>
        <end position="677"/>
    </location>
</feature>
<feature type="compositionally biased region" description="Low complexity" evidence="1">
    <location>
        <begin position="269"/>
        <end position="280"/>
    </location>
</feature>
<feature type="non-terminal residue" evidence="2">
    <location>
        <position position="1105"/>
    </location>
</feature>
<feature type="compositionally biased region" description="Basic residues" evidence="1">
    <location>
        <begin position="842"/>
        <end position="856"/>
    </location>
</feature>
<dbReference type="EMBL" id="ML976725">
    <property type="protein sequence ID" value="KAF1968051.1"/>
    <property type="molecule type" value="Genomic_DNA"/>
</dbReference>
<accession>A0A6A5USV0</accession>
<dbReference type="AlphaFoldDB" id="A0A6A5USV0"/>
<feature type="compositionally biased region" description="Basic and acidic residues" evidence="1">
    <location>
        <begin position="29"/>
        <end position="38"/>
    </location>
</feature>
<feature type="compositionally biased region" description="Low complexity" evidence="1">
    <location>
        <begin position="169"/>
        <end position="178"/>
    </location>
</feature>
<reference evidence="2" key="1">
    <citation type="journal article" date="2020" name="Stud. Mycol.">
        <title>101 Dothideomycetes genomes: a test case for predicting lifestyles and emergence of pathogens.</title>
        <authorList>
            <person name="Haridas S."/>
            <person name="Albert R."/>
            <person name="Binder M."/>
            <person name="Bloem J."/>
            <person name="Labutti K."/>
            <person name="Salamov A."/>
            <person name="Andreopoulos B."/>
            <person name="Baker S."/>
            <person name="Barry K."/>
            <person name="Bills G."/>
            <person name="Bluhm B."/>
            <person name="Cannon C."/>
            <person name="Castanera R."/>
            <person name="Culley D."/>
            <person name="Daum C."/>
            <person name="Ezra D."/>
            <person name="Gonzalez J."/>
            <person name="Henrissat B."/>
            <person name="Kuo A."/>
            <person name="Liang C."/>
            <person name="Lipzen A."/>
            <person name="Lutzoni F."/>
            <person name="Magnuson J."/>
            <person name="Mondo S."/>
            <person name="Nolan M."/>
            <person name="Ohm R."/>
            <person name="Pangilinan J."/>
            <person name="Park H.-J."/>
            <person name="Ramirez L."/>
            <person name="Alfaro M."/>
            <person name="Sun H."/>
            <person name="Tritt A."/>
            <person name="Yoshinaga Y."/>
            <person name="Zwiers L.-H."/>
            <person name="Turgeon B."/>
            <person name="Goodwin S."/>
            <person name="Spatafora J."/>
            <person name="Crous P."/>
            <person name="Grigoriev I."/>
        </authorList>
    </citation>
    <scope>NUCLEOTIDE SEQUENCE</scope>
    <source>
        <strain evidence="2">CBS 107.79</strain>
    </source>
</reference>
<dbReference type="OrthoDB" id="3870679at2759"/>